<sequence length="312" mass="31946">MLASQAAAMELWMAAARQCSLHSTGCSLHFTQQWRKGSMRFQQHIPRANQPDGSCNESKEQHSHQEIAEEILKLDPASQERLKRVGEAAALVASLQAEQAALEQQIAASQQQSESEARLQEQSQAQRAAERGADADVASAERQLAAAQQELQAALQEQSALASVSNQDVERIESAKAGAVAAVGGLLGSLPYLATAGHGVASTVVSAGQIFASCLLFGVTFRYVLAAGNDNVQLKGGVVAAFGLVRGLAYSDALQSSAASAGGAPVTASVAGASALAAGESMLTFGFAAAAVEAAIRAGVVKPFGQGAAASS</sequence>
<evidence type="ECO:0000256" key="1">
    <source>
        <dbReference type="SAM" id="MobiDB-lite"/>
    </source>
</evidence>
<organism evidence="2 3">
    <name type="scientific">Coccomyxa viridis</name>
    <dbReference type="NCBI Taxonomy" id="1274662"/>
    <lineage>
        <taxon>Eukaryota</taxon>
        <taxon>Viridiplantae</taxon>
        <taxon>Chlorophyta</taxon>
        <taxon>core chlorophytes</taxon>
        <taxon>Trebouxiophyceae</taxon>
        <taxon>Trebouxiophyceae incertae sedis</taxon>
        <taxon>Coccomyxaceae</taxon>
        <taxon>Coccomyxa</taxon>
    </lineage>
</organism>
<reference evidence="2 3" key="1">
    <citation type="submission" date="2023-10" db="EMBL/GenBank/DDBJ databases">
        <authorList>
            <person name="Maclean D."/>
            <person name="Macfadyen A."/>
        </authorList>
    </citation>
    <scope>NUCLEOTIDE SEQUENCE [LARGE SCALE GENOMIC DNA]</scope>
</reference>
<evidence type="ECO:0000313" key="3">
    <source>
        <dbReference type="Proteomes" id="UP001314263"/>
    </source>
</evidence>
<dbReference type="PANTHER" id="PTHR36383:SF1">
    <property type="entry name" value="PROTEIN, PUTATIVE-RELATED"/>
    <property type="match status" value="1"/>
</dbReference>
<gene>
    <name evidence="2" type="ORF">CVIRNUC_009024</name>
</gene>
<name>A0AAV1IGJ6_9CHLO</name>
<feature type="compositionally biased region" description="Low complexity" evidence="1">
    <location>
        <begin position="107"/>
        <end position="127"/>
    </location>
</feature>
<proteinExistence type="predicted"/>
<protein>
    <submittedName>
        <fullName evidence="2">Uncharacterized protein</fullName>
    </submittedName>
</protein>
<accession>A0AAV1IGJ6</accession>
<dbReference type="PANTHER" id="PTHR36383">
    <property type="entry name" value="OS09G0529350 PROTEIN"/>
    <property type="match status" value="1"/>
</dbReference>
<feature type="region of interest" description="Disordered" evidence="1">
    <location>
        <begin position="107"/>
        <end position="140"/>
    </location>
</feature>
<dbReference type="EMBL" id="CAUYUE010000013">
    <property type="protein sequence ID" value="CAK0785812.1"/>
    <property type="molecule type" value="Genomic_DNA"/>
</dbReference>
<keyword evidence="3" id="KW-1185">Reference proteome</keyword>
<evidence type="ECO:0000313" key="2">
    <source>
        <dbReference type="EMBL" id="CAK0785812.1"/>
    </source>
</evidence>
<dbReference type="AlphaFoldDB" id="A0AAV1IGJ6"/>
<comment type="caution">
    <text evidence="2">The sequence shown here is derived from an EMBL/GenBank/DDBJ whole genome shotgun (WGS) entry which is preliminary data.</text>
</comment>
<dbReference type="Proteomes" id="UP001314263">
    <property type="component" value="Unassembled WGS sequence"/>
</dbReference>